<gene>
    <name evidence="1" type="ORF">BV25DRAFT_272671</name>
</gene>
<evidence type="ECO:0000313" key="2">
    <source>
        <dbReference type="Proteomes" id="UP000814140"/>
    </source>
</evidence>
<reference evidence="1" key="2">
    <citation type="journal article" date="2022" name="New Phytol.">
        <title>Evolutionary transition to the ectomycorrhizal habit in the genomes of a hyperdiverse lineage of mushroom-forming fungi.</title>
        <authorList>
            <person name="Looney B."/>
            <person name="Miyauchi S."/>
            <person name="Morin E."/>
            <person name="Drula E."/>
            <person name="Courty P.E."/>
            <person name="Kohler A."/>
            <person name="Kuo A."/>
            <person name="LaButti K."/>
            <person name="Pangilinan J."/>
            <person name="Lipzen A."/>
            <person name="Riley R."/>
            <person name="Andreopoulos W."/>
            <person name="He G."/>
            <person name="Johnson J."/>
            <person name="Nolan M."/>
            <person name="Tritt A."/>
            <person name="Barry K.W."/>
            <person name="Grigoriev I.V."/>
            <person name="Nagy L.G."/>
            <person name="Hibbett D."/>
            <person name="Henrissat B."/>
            <person name="Matheny P.B."/>
            <person name="Labbe J."/>
            <person name="Martin F.M."/>
        </authorList>
    </citation>
    <scope>NUCLEOTIDE SEQUENCE</scope>
    <source>
        <strain evidence="1">HHB10654</strain>
    </source>
</reference>
<keyword evidence="2" id="KW-1185">Reference proteome</keyword>
<accession>A0ACB8T6Y7</accession>
<proteinExistence type="predicted"/>
<name>A0ACB8T6Y7_9AGAM</name>
<dbReference type="EMBL" id="MU277198">
    <property type="protein sequence ID" value="KAI0064629.1"/>
    <property type="molecule type" value="Genomic_DNA"/>
</dbReference>
<comment type="caution">
    <text evidence="1">The sequence shown here is derived from an EMBL/GenBank/DDBJ whole genome shotgun (WGS) entry which is preliminary data.</text>
</comment>
<dbReference type="Proteomes" id="UP000814140">
    <property type="component" value="Unassembled WGS sequence"/>
</dbReference>
<evidence type="ECO:0000313" key="1">
    <source>
        <dbReference type="EMBL" id="KAI0064629.1"/>
    </source>
</evidence>
<organism evidence="1 2">
    <name type="scientific">Artomyces pyxidatus</name>
    <dbReference type="NCBI Taxonomy" id="48021"/>
    <lineage>
        <taxon>Eukaryota</taxon>
        <taxon>Fungi</taxon>
        <taxon>Dikarya</taxon>
        <taxon>Basidiomycota</taxon>
        <taxon>Agaricomycotina</taxon>
        <taxon>Agaricomycetes</taxon>
        <taxon>Russulales</taxon>
        <taxon>Auriscalpiaceae</taxon>
        <taxon>Artomyces</taxon>
    </lineage>
</organism>
<sequence length="113" mass="12732">MMSILSVSFIAFLFLVCAGCCAFFEESLPFPCGMGACHIVTPCDAALKGEEDSPAQSLVPREGWGPVLRDVSEGRRSQRNTWRCRMEWRRLHWMDMVAAGRRARASSKLPTRH</sequence>
<reference evidence="1" key="1">
    <citation type="submission" date="2021-03" db="EMBL/GenBank/DDBJ databases">
        <authorList>
            <consortium name="DOE Joint Genome Institute"/>
            <person name="Ahrendt S."/>
            <person name="Looney B.P."/>
            <person name="Miyauchi S."/>
            <person name="Morin E."/>
            <person name="Drula E."/>
            <person name="Courty P.E."/>
            <person name="Chicoki N."/>
            <person name="Fauchery L."/>
            <person name="Kohler A."/>
            <person name="Kuo A."/>
            <person name="Labutti K."/>
            <person name="Pangilinan J."/>
            <person name="Lipzen A."/>
            <person name="Riley R."/>
            <person name="Andreopoulos W."/>
            <person name="He G."/>
            <person name="Johnson J."/>
            <person name="Barry K.W."/>
            <person name="Grigoriev I.V."/>
            <person name="Nagy L."/>
            <person name="Hibbett D."/>
            <person name="Henrissat B."/>
            <person name="Matheny P.B."/>
            <person name="Labbe J."/>
            <person name="Martin F."/>
        </authorList>
    </citation>
    <scope>NUCLEOTIDE SEQUENCE</scope>
    <source>
        <strain evidence="1">HHB10654</strain>
    </source>
</reference>
<protein>
    <submittedName>
        <fullName evidence="1">Uncharacterized protein</fullName>
    </submittedName>
</protein>